<dbReference type="EMBL" id="SLWV01000005">
    <property type="protein sequence ID" value="TCO78008.1"/>
    <property type="molecule type" value="Genomic_DNA"/>
</dbReference>
<dbReference type="Proteomes" id="UP000294919">
    <property type="component" value="Unassembled WGS sequence"/>
</dbReference>
<evidence type="ECO:0000313" key="2">
    <source>
        <dbReference type="Proteomes" id="UP000294919"/>
    </source>
</evidence>
<protein>
    <submittedName>
        <fullName evidence="1">Uncharacterized protein</fullName>
    </submittedName>
</protein>
<dbReference type="RefSeq" id="WP_132243663.1">
    <property type="nucleotide sequence ID" value="NZ_SLWV01000005.1"/>
</dbReference>
<gene>
    <name evidence="1" type="ORF">EV214_105107</name>
</gene>
<organism evidence="1 2">
    <name type="scientific">Marinisporobacter balticus</name>
    <dbReference type="NCBI Taxonomy" id="2018667"/>
    <lineage>
        <taxon>Bacteria</taxon>
        <taxon>Bacillati</taxon>
        <taxon>Bacillota</taxon>
        <taxon>Clostridia</taxon>
        <taxon>Peptostreptococcales</taxon>
        <taxon>Thermotaleaceae</taxon>
        <taxon>Marinisporobacter</taxon>
    </lineage>
</organism>
<comment type="caution">
    <text evidence="1">The sequence shown here is derived from an EMBL/GenBank/DDBJ whole genome shotgun (WGS) entry which is preliminary data.</text>
</comment>
<name>A0A4R2L5U5_9FIRM</name>
<sequence length="348" mass="38005">MPSKNKTEYLGLNQWQGNEYPKRQDFVEDNEKIDGVIKCLAEGTVLNENLETGNKAYVGAINEVNRKVVSHLAETVKKAGDVMSGNLDVPSLTVNNWTIEKSINFNFTDQANQQEVEIEFSGIFTGRLEITLSSGWNANIAVGAIVKRFDISVGNGTIFAQKSKYASLSSHTRSLFNISDIYVKDTGKWACRIVKAANSLNSVSINLKAYSNSGTSIATIKNSGTANLVAATSNFSPAVDLNAVVEYGSNSNGEYIRYDNGLQICHSSRVANFEITDLQSFPYPATFIGGGVKGSHSFESPITAGQYEQYGNSALITTGTHWQIKFDRTITMGSNVRSVFLTAIGRWK</sequence>
<evidence type="ECO:0000313" key="1">
    <source>
        <dbReference type="EMBL" id="TCO78008.1"/>
    </source>
</evidence>
<dbReference type="AlphaFoldDB" id="A0A4R2L5U5"/>
<reference evidence="1 2" key="1">
    <citation type="submission" date="2019-03" db="EMBL/GenBank/DDBJ databases">
        <title>Genomic Encyclopedia of Type Strains, Phase IV (KMG-IV): sequencing the most valuable type-strain genomes for metagenomic binning, comparative biology and taxonomic classification.</title>
        <authorList>
            <person name="Goeker M."/>
        </authorList>
    </citation>
    <scope>NUCLEOTIDE SEQUENCE [LARGE SCALE GENOMIC DNA]</scope>
    <source>
        <strain evidence="1 2">DSM 102940</strain>
    </source>
</reference>
<accession>A0A4R2L5U5</accession>
<keyword evidence="2" id="KW-1185">Reference proteome</keyword>
<proteinExistence type="predicted"/>
<dbReference type="OrthoDB" id="1933804at2"/>